<dbReference type="EMBL" id="JAQQWK010000011">
    <property type="protein sequence ID" value="KAK8024502.1"/>
    <property type="molecule type" value="Genomic_DNA"/>
</dbReference>
<dbReference type="SUPFAM" id="SSF56112">
    <property type="entry name" value="Protein kinase-like (PK-like)"/>
    <property type="match status" value="1"/>
</dbReference>
<evidence type="ECO:0008006" key="3">
    <source>
        <dbReference type="Google" id="ProtNLM"/>
    </source>
</evidence>
<dbReference type="Proteomes" id="UP001444661">
    <property type="component" value="Unassembled WGS sequence"/>
</dbReference>
<gene>
    <name evidence="1" type="ORF">PG993_012568</name>
</gene>
<dbReference type="InterPro" id="IPR011009">
    <property type="entry name" value="Kinase-like_dom_sf"/>
</dbReference>
<dbReference type="Gene3D" id="1.10.510.10">
    <property type="entry name" value="Transferase(Phosphotransferase) domain 1"/>
    <property type="match status" value="1"/>
</dbReference>
<keyword evidence="2" id="KW-1185">Reference proteome</keyword>
<evidence type="ECO:0000313" key="2">
    <source>
        <dbReference type="Proteomes" id="UP001444661"/>
    </source>
</evidence>
<name>A0ABR1S450_9PEZI</name>
<evidence type="ECO:0000313" key="1">
    <source>
        <dbReference type="EMBL" id="KAK8024502.1"/>
    </source>
</evidence>
<sequence length="723" mass="81716">MEPIGLVASVATLVKVVDKTVEGARRIAQQWKEAPAEIKALTSLLTAIKKDSRGQVNQFMIYTIVRNVSIAKDLCKVLETDILAGEKEGSSRVIKAAWVRHQKKVSRLKEVLSKEQDLLILALSNYFRSDETKGTPQGPVSVGNVRVNNSNENTELGSDGVASQIDQHVEAYSTSLETYSTSSHQPGPATSLECSPNFMPETYTMGRAPLIFYDSQETSPSMNHRDVTYTLLILRRRQLTRVTLHMEVNRDSSYWPALRAKPASIGYRKAYEPPATLLDALDKFLQSRKALPQDAQVDMFLGHRQGNFIVDPKPRQRHKTQQYLQHISSKAIHMQCPRYKERELIHSPVSWKYEAIRIQAKLESSGWAIEVRFNAREDHMDEELYALKILYALRGNNGFRSLIGLVEDDDGRISGFLCRNPSLGPLLDVLSRAKQHGKLVDWARRERWCRQIVQGISDLHGQDYKHGSLGRFLRNGLYVDEHDNVVFLNSFRESFTYADDLQDLSIPPECQDQGGVSDDPASAIPVQPATDIYQLGLILWCIAANEEAVYRSMVCEHDDDDDIVAPEEEHRIASDTQLPALDPSKAPPFMNRVIALCRAEKPEDRPPAWKLLEEFPPPPAEVNETLRIGELSVGDEATPAEDDMVAWPINIRCRRCQAPTADHYYHCGRCLIAVYYDICPKCFSGGHHCLDDDHYLQELRKREPQGKYYSCVGEGGQREVLTC</sequence>
<comment type="caution">
    <text evidence="1">The sequence shown here is derived from an EMBL/GenBank/DDBJ whole genome shotgun (WGS) entry which is preliminary data.</text>
</comment>
<proteinExistence type="predicted"/>
<organism evidence="1 2">
    <name type="scientific">Apiospora rasikravindrae</name>
    <dbReference type="NCBI Taxonomy" id="990691"/>
    <lineage>
        <taxon>Eukaryota</taxon>
        <taxon>Fungi</taxon>
        <taxon>Dikarya</taxon>
        <taxon>Ascomycota</taxon>
        <taxon>Pezizomycotina</taxon>
        <taxon>Sordariomycetes</taxon>
        <taxon>Xylariomycetidae</taxon>
        <taxon>Amphisphaeriales</taxon>
        <taxon>Apiosporaceae</taxon>
        <taxon>Apiospora</taxon>
    </lineage>
</organism>
<reference evidence="1 2" key="1">
    <citation type="submission" date="2023-01" db="EMBL/GenBank/DDBJ databases">
        <title>Analysis of 21 Apiospora genomes using comparative genomics revels a genus with tremendous synthesis potential of carbohydrate active enzymes and secondary metabolites.</title>
        <authorList>
            <person name="Sorensen T."/>
        </authorList>
    </citation>
    <scope>NUCLEOTIDE SEQUENCE [LARGE SCALE GENOMIC DNA]</scope>
    <source>
        <strain evidence="1 2">CBS 33761</strain>
    </source>
</reference>
<dbReference type="SUPFAM" id="SSF57850">
    <property type="entry name" value="RING/U-box"/>
    <property type="match status" value="1"/>
</dbReference>
<protein>
    <recommendedName>
        <fullName evidence="3">Protein kinase domain-containing protein</fullName>
    </recommendedName>
</protein>
<accession>A0ABR1S450</accession>